<evidence type="ECO:0000256" key="1">
    <source>
        <dbReference type="ARBA" id="ARBA00023002"/>
    </source>
</evidence>
<dbReference type="Gene3D" id="3.50.50.60">
    <property type="entry name" value="FAD/NAD(P)-binding domain"/>
    <property type="match status" value="2"/>
</dbReference>
<dbReference type="Pfam" id="PF01266">
    <property type="entry name" value="DAO"/>
    <property type="match status" value="1"/>
</dbReference>
<dbReference type="OrthoDB" id="9794226at2"/>
<dbReference type="SUPFAM" id="SSF54373">
    <property type="entry name" value="FAD-linked reductases, C-terminal domain"/>
    <property type="match status" value="1"/>
</dbReference>
<organism evidence="3 4">
    <name type="scientific">Rubripirellula tenax</name>
    <dbReference type="NCBI Taxonomy" id="2528015"/>
    <lineage>
        <taxon>Bacteria</taxon>
        <taxon>Pseudomonadati</taxon>
        <taxon>Planctomycetota</taxon>
        <taxon>Planctomycetia</taxon>
        <taxon>Pirellulales</taxon>
        <taxon>Pirellulaceae</taxon>
        <taxon>Rubripirellula</taxon>
    </lineage>
</organism>
<dbReference type="InterPro" id="IPR036188">
    <property type="entry name" value="FAD/NAD-bd_sf"/>
</dbReference>
<dbReference type="RefSeq" id="WP_146462159.1">
    <property type="nucleotide sequence ID" value="NZ_SJPW01000008.1"/>
</dbReference>
<sequence>MSKRIVIIGGGVIGLSTAWHCHASGHQVTVIDRGPSHRGGCSFGNAGMIVPSHMIPLAAPGMIRMGLKWMASPESPFYIRPRLSMELASWLWKFKTACTQQHVDRSAPLLRDLHLASRAGYEALQSELPDGFDFSPTGLMMLCKKNKSFHEECETAKFAERLGVPVKVLSAPEAAELDPSITMDISGAVYYPKDCHLSPNRLMSAMENRLAAQNVDFRWDCEVTDFAYSASPVSNQIERVLTNLGEFDADEIILCGGVWSSAMGIRLGIELPMQAGKGYSVTLQNPVERPSICSILTEARVAVTPMGEAVRFGGTMEIAGLDESISTSRVRGILKSIPDYFPKFAVSDFRDCKPWVGLRPCSPDGMPYLGRPRRLQNVIVSTGHAMMGISLAMVSGELVAEMVDGKPASIEGLELLSPDRYGRRS</sequence>
<dbReference type="EMBL" id="SJPW01000008">
    <property type="protein sequence ID" value="TWU46350.1"/>
    <property type="molecule type" value="Genomic_DNA"/>
</dbReference>
<protein>
    <submittedName>
        <fullName evidence="3">D-amino acid dehydrogenase small subunit</fullName>
        <ecNumber evidence="3">1.4.99.6</ecNumber>
    </submittedName>
</protein>
<keyword evidence="1 3" id="KW-0560">Oxidoreductase</keyword>
<evidence type="ECO:0000313" key="4">
    <source>
        <dbReference type="Proteomes" id="UP000318288"/>
    </source>
</evidence>
<reference evidence="3 4" key="1">
    <citation type="submission" date="2019-02" db="EMBL/GenBank/DDBJ databases">
        <title>Deep-cultivation of Planctomycetes and their phenomic and genomic characterization uncovers novel biology.</title>
        <authorList>
            <person name="Wiegand S."/>
            <person name="Jogler M."/>
            <person name="Boedeker C."/>
            <person name="Pinto D."/>
            <person name="Vollmers J."/>
            <person name="Rivas-Marin E."/>
            <person name="Kohn T."/>
            <person name="Peeters S.H."/>
            <person name="Heuer A."/>
            <person name="Rast P."/>
            <person name="Oberbeckmann S."/>
            <person name="Bunk B."/>
            <person name="Jeske O."/>
            <person name="Meyerdierks A."/>
            <person name="Storesund J.E."/>
            <person name="Kallscheuer N."/>
            <person name="Luecker S."/>
            <person name="Lage O.M."/>
            <person name="Pohl T."/>
            <person name="Merkel B.J."/>
            <person name="Hornburger P."/>
            <person name="Mueller R.-W."/>
            <person name="Bruemmer F."/>
            <person name="Labrenz M."/>
            <person name="Spormann A.M."/>
            <person name="Op Den Camp H."/>
            <person name="Overmann J."/>
            <person name="Amann R."/>
            <person name="Jetten M.S.M."/>
            <person name="Mascher T."/>
            <person name="Medema M.H."/>
            <person name="Devos D.P."/>
            <person name="Kaster A.-K."/>
            <person name="Ovreas L."/>
            <person name="Rohde M."/>
            <person name="Galperin M.Y."/>
            <person name="Jogler C."/>
        </authorList>
    </citation>
    <scope>NUCLEOTIDE SEQUENCE [LARGE SCALE GENOMIC DNA]</scope>
    <source>
        <strain evidence="3 4">Poly51</strain>
    </source>
</reference>
<dbReference type="PANTHER" id="PTHR13847">
    <property type="entry name" value="SARCOSINE DEHYDROGENASE-RELATED"/>
    <property type="match status" value="1"/>
</dbReference>
<accession>A0A5C6ECE7</accession>
<dbReference type="Proteomes" id="UP000318288">
    <property type="component" value="Unassembled WGS sequence"/>
</dbReference>
<evidence type="ECO:0000259" key="2">
    <source>
        <dbReference type="Pfam" id="PF01266"/>
    </source>
</evidence>
<dbReference type="PANTHER" id="PTHR13847:SF289">
    <property type="entry name" value="GLYCINE OXIDASE"/>
    <property type="match status" value="1"/>
</dbReference>
<dbReference type="EC" id="1.4.99.6" evidence="3"/>
<keyword evidence="4" id="KW-1185">Reference proteome</keyword>
<proteinExistence type="predicted"/>
<feature type="domain" description="FAD dependent oxidoreductase" evidence="2">
    <location>
        <begin position="4"/>
        <end position="402"/>
    </location>
</feature>
<dbReference type="Gene3D" id="3.30.9.10">
    <property type="entry name" value="D-Amino Acid Oxidase, subunit A, domain 2"/>
    <property type="match status" value="1"/>
</dbReference>
<dbReference type="AlphaFoldDB" id="A0A5C6ECE7"/>
<dbReference type="GO" id="GO:0005737">
    <property type="term" value="C:cytoplasm"/>
    <property type="evidence" value="ECO:0007669"/>
    <property type="project" value="TreeGrafter"/>
</dbReference>
<evidence type="ECO:0000313" key="3">
    <source>
        <dbReference type="EMBL" id="TWU46350.1"/>
    </source>
</evidence>
<dbReference type="GO" id="GO:0016491">
    <property type="term" value="F:oxidoreductase activity"/>
    <property type="evidence" value="ECO:0007669"/>
    <property type="project" value="UniProtKB-KW"/>
</dbReference>
<dbReference type="InterPro" id="IPR006076">
    <property type="entry name" value="FAD-dep_OxRdtase"/>
</dbReference>
<comment type="caution">
    <text evidence="3">The sequence shown here is derived from an EMBL/GenBank/DDBJ whole genome shotgun (WGS) entry which is preliminary data.</text>
</comment>
<gene>
    <name evidence="3" type="primary">dadA</name>
    <name evidence="3" type="ORF">Poly51_57460</name>
</gene>
<name>A0A5C6ECE7_9BACT</name>
<dbReference type="SUPFAM" id="SSF51905">
    <property type="entry name" value="FAD/NAD(P)-binding domain"/>
    <property type="match status" value="1"/>
</dbReference>